<gene>
    <name evidence="1" type="ORF">F383_03059</name>
</gene>
<name>A0A0B0P1S2_GOSAR</name>
<reference evidence="2" key="1">
    <citation type="submission" date="2014-09" db="EMBL/GenBank/DDBJ databases">
        <authorList>
            <person name="Mudge J."/>
            <person name="Ramaraj T."/>
            <person name="Lindquist I.E."/>
            <person name="Bharti A.K."/>
            <person name="Sundararajan A."/>
            <person name="Cameron C.T."/>
            <person name="Woodward J.E."/>
            <person name="May G.D."/>
            <person name="Brubaker C."/>
            <person name="Broadhvest J."/>
            <person name="Wilkins T.A."/>
        </authorList>
    </citation>
    <scope>NUCLEOTIDE SEQUENCE</scope>
    <source>
        <strain evidence="2">cv. AKA8401</strain>
    </source>
</reference>
<organism evidence="1 2">
    <name type="scientific">Gossypium arboreum</name>
    <name type="common">Tree cotton</name>
    <name type="synonym">Gossypium nanking</name>
    <dbReference type="NCBI Taxonomy" id="29729"/>
    <lineage>
        <taxon>Eukaryota</taxon>
        <taxon>Viridiplantae</taxon>
        <taxon>Streptophyta</taxon>
        <taxon>Embryophyta</taxon>
        <taxon>Tracheophyta</taxon>
        <taxon>Spermatophyta</taxon>
        <taxon>Magnoliopsida</taxon>
        <taxon>eudicotyledons</taxon>
        <taxon>Gunneridae</taxon>
        <taxon>Pentapetalae</taxon>
        <taxon>rosids</taxon>
        <taxon>malvids</taxon>
        <taxon>Malvales</taxon>
        <taxon>Malvaceae</taxon>
        <taxon>Malvoideae</taxon>
        <taxon>Gossypium</taxon>
    </lineage>
</organism>
<accession>A0A0B0P1S2</accession>
<evidence type="ECO:0000313" key="2">
    <source>
        <dbReference type="Proteomes" id="UP000032142"/>
    </source>
</evidence>
<protein>
    <submittedName>
        <fullName evidence="1">Uncharacterized protein</fullName>
    </submittedName>
</protein>
<evidence type="ECO:0000313" key="1">
    <source>
        <dbReference type="EMBL" id="KHG19020.1"/>
    </source>
</evidence>
<proteinExistence type="predicted"/>
<dbReference type="Proteomes" id="UP000032142">
    <property type="component" value="Unassembled WGS sequence"/>
</dbReference>
<sequence length="14" mass="1711">MIKYHFIKLSQCSI</sequence>
<dbReference type="EMBL" id="KN411980">
    <property type="protein sequence ID" value="KHG19020.1"/>
    <property type="molecule type" value="Genomic_DNA"/>
</dbReference>
<keyword evidence="2" id="KW-1185">Reference proteome</keyword>